<keyword evidence="12" id="KW-1185">Reference proteome</keyword>
<dbReference type="Gene3D" id="1.10.10.10">
    <property type="entry name" value="Winged helix-like DNA-binding domain superfamily/Winged helix DNA-binding domain"/>
    <property type="match status" value="1"/>
</dbReference>
<evidence type="ECO:0000256" key="4">
    <source>
        <dbReference type="ARBA" id="ARBA00023125"/>
    </source>
</evidence>
<evidence type="ECO:0000256" key="6">
    <source>
        <dbReference type="ARBA" id="ARBA00023242"/>
    </source>
</evidence>
<feature type="compositionally biased region" description="Low complexity" evidence="9">
    <location>
        <begin position="26"/>
        <end position="36"/>
    </location>
</feature>
<name>A0A367JKD2_RHIAZ</name>
<dbReference type="OrthoDB" id="60033at2759"/>
<dbReference type="AlphaFoldDB" id="A0A367JKD2"/>
<keyword evidence="8" id="KW-0175">Coiled coil</keyword>
<evidence type="ECO:0000313" key="11">
    <source>
        <dbReference type="EMBL" id="RCH90402.1"/>
    </source>
</evidence>
<dbReference type="GO" id="GO:0003700">
    <property type="term" value="F:DNA-binding transcription factor activity"/>
    <property type="evidence" value="ECO:0007669"/>
    <property type="project" value="InterPro"/>
</dbReference>
<feature type="coiled-coil region" evidence="8">
    <location>
        <begin position="181"/>
        <end position="215"/>
    </location>
</feature>
<keyword evidence="4" id="KW-0238">DNA-binding</keyword>
<dbReference type="Proteomes" id="UP000252139">
    <property type="component" value="Unassembled WGS sequence"/>
</dbReference>
<dbReference type="GO" id="GO:0005634">
    <property type="term" value="C:nucleus"/>
    <property type="evidence" value="ECO:0007669"/>
    <property type="project" value="UniProtKB-SubCell"/>
</dbReference>
<dbReference type="Pfam" id="PF00447">
    <property type="entry name" value="HSF_DNA-bind"/>
    <property type="match status" value="1"/>
</dbReference>
<feature type="region of interest" description="Disordered" evidence="9">
    <location>
        <begin position="25"/>
        <end position="46"/>
    </location>
</feature>
<evidence type="ECO:0000259" key="10">
    <source>
        <dbReference type="PROSITE" id="PS00434"/>
    </source>
</evidence>
<feature type="domain" description="HSF-type DNA-binding" evidence="10">
    <location>
        <begin position="95"/>
        <end position="119"/>
    </location>
</feature>
<accession>A0A367JKD2</accession>
<evidence type="ECO:0000313" key="12">
    <source>
        <dbReference type="Proteomes" id="UP000252139"/>
    </source>
</evidence>
<dbReference type="InterPro" id="IPR036390">
    <property type="entry name" value="WH_DNA-bd_sf"/>
</dbReference>
<reference evidence="11 12" key="1">
    <citation type="journal article" date="2018" name="G3 (Bethesda)">
        <title>Phylogenetic and Phylogenomic Definition of Rhizopus Species.</title>
        <authorList>
            <person name="Gryganskyi A.P."/>
            <person name="Golan J."/>
            <person name="Dolatabadi S."/>
            <person name="Mondo S."/>
            <person name="Robb S."/>
            <person name="Idnurm A."/>
            <person name="Muszewska A."/>
            <person name="Steczkiewicz K."/>
            <person name="Masonjones S."/>
            <person name="Liao H.L."/>
            <person name="Gajdeczka M.T."/>
            <person name="Anike F."/>
            <person name="Vuek A."/>
            <person name="Anishchenko I.M."/>
            <person name="Voigt K."/>
            <person name="de Hoog G.S."/>
            <person name="Smith M.E."/>
            <person name="Heitman J."/>
            <person name="Vilgalys R."/>
            <person name="Stajich J.E."/>
        </authorList>
    </citation>
    <scope>NUCLEOTIDE SEQUENCE [LARGE SCALE GENOMIC DNA]</scope>
    <source>
        <strain evidence="11 12">CBS 357.93</strain>
    </source>
</reference>
<dbReference type="SUPFAM" id="SSF46785">
    <property type="entry name" value="Winged helix' DNA-binding domain"/>
    <property type="match status" value="1"/>
</dbReference>
<dbReference type="PANTHER" id="PTHR10015">
    <property type="entry name" value="HEAT SHOCK TRANSCRIPTION FACTOR"/>
    <property type="match status" value="1"/>
</dbReference>
<evidence type="ECO:0000256" key="1">
    <source>
        <dbReference type="ARBA" id="ARBA00004123"/>
    </source>
</evidence>
<sequence length="288" mass="33272">MSTYNCVSIPQSTFYDTLYSIPTGRSLSCSSSSTSESHWEDDESTKRSSKKGVSTFISKLFSIVNDAHNQHLIAWNNSGTSFFIYNATRFSQDILPIHFKHSNYSSFVRQLNMYGFHKINKSPRGQRGSNEYEVWEFSHKNFQRDNPSLLEDIKRKTMDSELLRRENGDVHASLATMQQYQADLLRQFKTLQENYSNLLQNMEEMKKTQDQQQATIRKLLDYATQTSSIKAHQNMSDMAVMPTYQTTSQSNQKSHGYSAINQDMWCLSNFNPHLSSSYPTTDFCGQRL</sequence>
<evidence type="ECO:0000256" key="2">
    <source>
        <dbReference type="ARBA" id="ARBA00006403"/>
    </source>
</evidence>
<dbReference type="PRINTS" id="PR00056">
    <property type="entry name" value="HSFDOMAIN"/>
</dbReference>
<dbReference type="InterPro" id="IPR036388">
    <property type="entry name" value="WH-like_DNA-bd_sf"/>
</dbReference>
<keyword evidence="3" id="KW-0805">Transcription regulation</keyword>
<organism evidence="11 12">
    <name type="scientific">Rhizopus azygosporus</name>
    <name type="common">Rhizopus microsporus var. azygosporus</name>
    <dbReference type="NCBI Taxonomy" id="86630"/>
    <lineage>
        <taxon>Eukaryota</taxon>
        <taxon>Fungi</taxon>
        <taxon>Fungi incertae sedis</taxon>
        <taxon>Mucoromycota</taxon>
        <taxon>Mucoromycotina</taxon>
        <taxon>Mucoromycetes</taxon>
        <taxon>Mucorales</taxon>
        <taxon>Mucorineae</taxon>
        <taxon>Rhizopodaceae</taxon>
        <taxon>Rhizopus</taxon>
    </lineage>
</organism>
<keyword evidence="5" id="KW-0804">Transcription</keyword>
<evidence type="ECO:0000256" key="3">
    <source>
        <dbReference type="ARBA" id="ARBA00023015"/>
    </source>
</evidence>
<dbReference type="EMBL" id="PJQL01001127">
    <property type="protein sequence ID" value="RCH90402.1"/>
    <property type="molecule type" value="Genomic_DNA"/>
</dbReference>
<proteinExistence type="inferred from homology"/>
<comment type="similarity">
    <text evidence="2 7">Belongs to the HSF family.</text>
</comment>
<dbReference type="PROSITE" id="PS00434">
    <property type="entry name" value="HSF_DOMAIN"/>
    <property type="match status" value="1"/>
</dbReference>
<evidence type="ECO:0000256" key="9">
    <source>
        <dbReference type="SAM" id="MobiDB-lite"/>
    </source>
</evidence>
<evidence type="ECO:0000256" key="7">
    <source>
        <dbReference type="RuleBase" id="RU004020"/>
    </source>
</evidence>
<comment type="caution">
    <text evidence="11">The sequence shown here is derived from an EMBL/GenBank/DDBJ whole genome shotgun (WGS) entry which is preliminary data.</text>
</comment>
<evidence type="ECO:0000256" key="8">
    <source>
        <dbReference type="SAM" id="Coils"/>
    </source>
</evidence>
<protein>
    <recommendedName>
        <fullName evidence="10">HSF-type DNA-binding domain-containing protein</fullName>
    </recommendedName>
</protein>
<dbReference type="FunFam" id="1.10.10.10:FF:000027">
    <property type="entry name" value="Heat shock transcription factor 1"/>
    <property type="match status" value="1"/>
</dbReference>
<evidence type="ECO:0000256" key="5">
    <source>
        <dbReference type="ARBA" id="ARBA00023163"/>
    </source>
</evidence>
<dbReference type="SMART" id="SM00415">
    <property type="entry name" value="HSF"/>
    <property type="match status" value="1"/>
</dbReference>
<keyword evidence="6" id="KW-0539">Nucleus</keyword>
<gene>
    <name evidence="11" type="ORF">CU097_010263</name>
</gene>
<dbReference type="GO" id="GO:0043565">
    <property type="term" value="F:sequence-specific DNA binding"/>
    <property type="evidence" value="ECO:0007669"/>
    <property type="project" value="InterPro"/>
</dbReference>
<dbReference type="STRING" id="86630.A0A367JKD2"/>
<comment type="subcellular location">
    <subcellularLocation>
        <location evidence="1">Nucleus</location>
    </subcellularLocation>
</comment>
<dbReference type="InterPro" id="IPR000232">
    <property type="entry name" value="HSF_DNA-bd"/>
</dbReference>
<dbReference type="PANTHER" id="PTHR10015:SF427">
    <property type="entry name" value="HEAT SHOCK FACTOR PROTEIN"/>
    <property type="match status" value="1"/>
</dbReference>